<evidence type="ECO:0000313" key="2">
    <source>
        <dbReference type="Proteomes" id="UP000008021"/>
    </source>
</evidence>
<dbReference type="HOGENOM" id="CLU_1095771_0_0_1"/>
<accession>A0A0E0EKM3</accession>
<dbReference type="AlphaFoldDB" id="A0A0E0EKM3"/>
<reference evidence="1" key="1">
    <citation type="submission" date="2015-04" db="UniProtKB">
        <authorList>
            <consortium name="EnsemblPlants"/>
        </authorList>
    </citation>
    <scope>IDENTIFICATION</scope>
</reference>
<dbReference type="EnsemblPlants" id="OMERI08G09830.1">
    <property type="protein sequence ID" value="OMERI08G09830.1"/>
    <property type="gene ID" value="OMERI08G09830"/>
</dbReference>
<organism evidence="1">
    <name type="scientific">Oryza meridionalis</name>
    <dbReference type="NCBI Taxonomy" id="40149"/>
    <lineage>
        <taxon>Eukaryota</taxon>
        <taxon>Viridiplantae</taxon>
        <taxon>Streptophyta</taxon>
        <taxon>Embryophyta</taxon>
        <taxon>Tracheophyta</taxon>
        <taxon>Spermatophyta</taxon>
        <taxon>Magnoliopsida</taxon>
        <taxon>Liliopsida</taxon>
        <taxon>Poales</taxon>
        <taxon>Poaceae</taxon>
        <taxon>BOP clade</taxon>
        <taxon>Oryzoideae</taxon>
        <taxon>Oryzeae</taxon>
        <taxon>Oryzinae</taxon>
        <taxon>Oryza</taxon>
    </lineage>
</organism>
<sequence>MQVIDLVLKSSYPFRTTDRPNGVCFLVVLQVGNRFVGLADTLQFVYVLERHNSVWTRYETTSRCTDLTAKIIISGFVVLDRRSFMVSDAATFDCLLLNMDSLEWTIVKACQWYRYGALFVRSLCIHGFVYTLFDGGILAFELVVSENDGSYYLDAPIFLRAWSKIVRERSMICFASVGQDDDDDHSCDHCLVFCLARGGYPRAGYSSTVRKKLYDDVQITMIQVMTRETGRGTREPVRPPRYVDVCTNSVEWMQACWVFVA</sequence>
<dbReference type="Gramene" id="OMERI08G09830.1">
    <property type="protein sequence ID" value="OMERI08G09830.1"/>
    <property type="gene ID" value="OMERI08G09830"/>
</dbReference>
<proteinExistence type="predicted"/>
<dbReference type="Proteomes" id="UP000008021">
    <property type="component" value="Chromosome 8"/>
</dbReference>
<evidence type="ECO:0000313" key="1">
    <source>
        <dbReference type="EnsemblPlants" id="OMERI08G09830.1"/>
    </source>
</evidence>
<keyword evidence="2" id="KW-1185">Reference proteome</keyword>
<protein>
    <recommendedName>
        <fullName evidence="3">F-box associated domain-containing protein</fullName>
    </recommendedName>
</protein>
<name>A0A0E0EKM3_9ORYZ</name>
<reference evidence="1" key="2">
    <citation type="submission" date="2018-05" db="EMBL/GenBank/DDBJ databases">
        <title>OmerRS3 (Oryza meridionalis Reference Sequence Version 3).</title>
        <authorList>
            <person name="Zhang J."/>
            <person name="Kudrna D."/>
            <person name="Lee S."/>
            <person name="Talag J."/>
            <person name="Welchert J."/>
            <person name="Wing R.A."/>
        </authorList>
    </citation>
    <scope>NUCLEOTIDE SEQUENCE [LARGE SCALE GENOMIC DNA]</scope>
    <source>
        <strain evidence="1">cv. OR44</strain>
    </source>
</reference>
<evidence type="ECO:0008006" key="3">
    <source>
        <dbReference type="Google" id="ProtNLM"/>
    </source>
</evidence>